<proteinExistence type="predicted"/>
<keyword evidence="1" id="KW-0472">Membrane</keyword>
<comment type="caution">
    <text evidence="2">The sequence shown here is derived from an EMBL/GenBank/DDBJ whole genome shotgun (WGS) entry which is preliminary data.</text>
</comment>
<protein>
    <submittedName>
        <fullName evidence="2">TraX family protein</fullName>
    </submittedName>
</protein>
<organism evidence="2 3">
    <name type="scientific">Blautia parvula</name>
    <dbReference type="NCBI Taxonomy" id="2877527"/>
    <lineage>
        <taxon>Bacteria</taxon>
        <taxon>Bacillati</taxon>
        <taxon>Bacillota</taxon>
        <taxon>Clostridia</taxon>
        <taxon>Lachnospirales</taxon>
        <taxon>Lachnospiraceae</taxon>
        <taxon>Blautia</taxon>
    </lineage>
</organism>
<dbReference type="Proteomes" id="UP001600941">
    <property type="component" value="Unassembled WGS sequence"/>
</dbReference>
<name>A0ABQ0BMZ7_9FIRM</name>
<keyword evidence="1" id="KW-1133">Transmembrane helix</keyword>
<feature type="transmembrane region" description="Helical" evidence="1">
    <location>
        <begin position="212"/>
        <end position="232"/>
    </location>
</feature>
<reference evidence="2 3" key="1">
    <citation type="submission" date="2024-04" db="EMBL/GenBank/DDBJ databases">
        <title>Defined microbial consortia suppress multidrug-resistant proinflammatory Enterobacteriaceae via ecological control.</title>
        <authorList>
            <person name="Furuichi M."/>
            <person name="Kawaguchi T."/>
            <person name="Pust M."/>
            <person name="Yasuma K."/>
            <person name="Plichta D."/>
            <person name="Hasegawa N."/>
            <person name="Ohya T."/>
            <person name="Bhattarai S."/>
            <person name="Sasajima S."/>
            <person name="Aoto Y."/>
            <person name="Tuganbaev T."/>
            <person name="Yaginuma M."/>
            <person name="Ueda M."/>
            <person name="Okahashi N."/>
            <person name="Amafuji K."/>
            <person name="Kiridooshi Y."/>
            <person name="Sugita K."/>
            <person name="Strazar M."/>
            <person name="Skelly A."/>
            <person name="Suda W."/>
            <person name="Hattori M."/>
            <person name="Nakamoto N."/>
            <person name="Caballero S."/>
            <person name="Norman J."/>
            <person name="Olle B."/>
            <person name="Tanoue T."/>
            <person name="Arita M."/>
            <person name="Bucci V."/>
            <person name="Atarashi K."/>
            <person name="Xavier R."/>
            <person name="Honda K."/>
        </authorList>
    </citation>
    <scope>NUCLEOTIDE SEQUENCE [LARGE SCALE GENOMIC DNA]</scope>
    <source>
        <strain evidence="3">k34-0107-D12</strain>
    </source>
</reference>
<dbReference type="RefSeq" id="WP_227211453.1">
    <property type="nucleotide sequence ID" value="NZ_BAABZQ010000001.1"/>
</dbReference>
<sequence length="287" mass="32186">MNEIAIPNKTAAARSGFTSYSLKVLALLLMTLDHIYYYLGGGILPVPHIFTLLGRISAPLFLFAMAEGFSHTHDRKAYLKRLYIASVLMSVGNGLVNAFLPHPGGAMVINGMFATLFLVGLYIWAIELLIEGGKERKWKKAGAAFVMLLVPVFSGIAVILFMGNMAELSPVGRIAFQAMYTLIPSPVFVEGSVFWVVLGIGFYFLRNKKIRLSVFYVLMSGFFFFSAAGAGLTYENLFILNDQWFMILSLPFILLYNGQRGRKMKYFFYVYYPLHVYLLVILARIVA</sequence>
<feature type="transmembrane region" description="Helical" evidence="1">
    <location>
        <begin position="49"/>
        <end position="70"/>
    </location>
</feature>
<keyword evidence="1" id="KW-0812">Transmembrane</keyword>
<keyword evidence="3" id="KW-1185">Reference proteome</keyword>
<evidence type="ECO:0000313" key="3">
    <source>
        <dbReference type="Proteomes" id="UP001600941"/>
    </source>
</evidence>
<dbReference type="EMBL" id="BAABZQ010000001">
    <property type="protein sequence ID" value="GAA6497908.1"/>
    <property type="molecule type" value="Genomic_DNA"/>
</dbReference>
<feature type="transmembrane region" description="Helical" evidence="1">
    <location>
        <begin position="142"/>
        <end position="163"/>
    </location>
</feature>
<evidence type="ECO:0000256" key="1">
    <source>
        <dbReference type="SAM" id="Phobius"/>
    </source>
</evidence>
<feature type="transmembrane region" description="Helical" evidence="1">
    <location>
        <begin position="183"/>
        <end position="205"/>
    </location>
</feature>
<accession>A0ABQ0BMZ7</accession>
<feature type="transmembrane region" description="Helical" evidence="1">
    <location>
        <begin position="268"/>
        <end position="286"/>
    </location>
</feature>
<evidence type="ECO:0000313" key="2">
    <source>
        <dbReference type="EMBL" id="GAA6497908.1"/>
    </source>
</evidence>
<dbReference type="InterPro" id="IPR008875">
    <property type="entry name" value="TraX"/>
</dbReference>
<feature type="transmembrane region" description="Helical" evidence="1">
    <location>
        <begin position="82"/>
        <end position="100"/>
    </location>
</feature>
<dbReference type="Pfam" id="PF05857">
    <property type="entry name" value="TraX"/>
    <property type="match status" value="2"/>
</dbReference>
<feature type="transmembrane region" description="Helical" evidence="1">
    <location>
        <begin position="106"/>
        <end position="130"/>
    </location>
</feature>
<feature type="transmembrane region" description="Helical" evidence="1">
    <location>
        <begin position="20"/>
        <end position="37"/>
    </location>
</feature>
<feature type="transmembrane region" description="Helical" evidence="1">
    <location>
        <begin position="238"/>
        <end position="256"/>
    </location>
</feature>
<gene>
    <name evidence="2" type="ORF">K340107D12_07240</name>
</gene>